<dbReference type="AlphaFoldDB" id="A0A8J3N2G8"/>
<evidence type="ECO:0000256" key="4">
    <source>
        <dbReference type="ARBA" id="ARBA00023125"/>
    </source>
</evidence>
<dbReference type="Proteomes" id="UP000597444">
    <property type="component" value="Unassembled WGS sequence"/>
</dbReference>
<keyword evidence="4" id="KW-0238">DNA-binding</keyword>
<protein>
    <recommendedName>
        <fullName evidence="7">Response regulatory domain-containing protein</fullName>
    </recommendedName>
</protein>
<dbReference type="EMBL" id="BNJK01000001">
    <property type="protein sequence ID" value="GHO96129.1"/>
    <property type="molecule type" value="Genomic_DNA"/>
</dbReference>
<dbReference type="RefSeq" id="WP_220206772.1">
    <property type="nucleotide sequence ID" value="NZ_BNJK01000001.1"/>
</dbReference>
<dbReference type="InterPro" id="IPR011006">
    <property type="entry name" value="CheY-like_superfamily"/>
</dbReference>
<keyword evidence="3" id="KW-0805">Transcription regulation</keyword>
<dbReference type="GO" id="GO:0006355">
    <property type="term" value="P:regulation of DNA-templated transcription"/>
    <property type="evidence" value="ECO:0007669"/>
    <property type="project" value="TreeGrafter"/>
</dbReference>
<dbReference type="SUPFAM" id="SSF52172">
    <property type="entry name" value="CheY-like"/>
    <property type="match status" value="1"/>
</dbReference>
<dbReference type="SMART" id="SM00448">
    <property type="entry name" value="REC"/>
    <property type="match status" value="1"/>
</dbReference>
<keyword evidence="9" id="KW-1185">Reference proteome</keyword>
<gene>
    <name evidence="8" type="ORF">KSF_061770</name>
</gene>
<evidence type="ECO:0000313" key="8">
    <source>
        <dbReference type="EMBL" id="GHO96129.1"/>
    </source>
</evidence>
<keyword evidence="5" id="KW-0804">Transcription</keyword>
<dbReference type="GO" id="GO:0032993">
    <property type="term" value="C:protein-DNA complex"/>
    <property type="evidence" value="ECO:0007669"/>
    <property type="project" value="TreeGrafter"/>
</dbReference>
<keyword evidence="2" id="KW-0902">Two-component regulatory system</keyword>
<feature type="modified residue" description="4-aspartylphosphate" evidence="6">
    <location>
        <position position="95"/>
    </location>
</feature>
<organism evidence="8 9">
    <name type="scientific">Reticulibacter mediterranei</name>
    <dbReference type="NCBI Taxonomy" id="2778369"/>
    <lineage>
        <taxon>Bacteria</taxon>
        <taxon>Bacillati</taxon>
        <taxon>Chloroflexota</taxon>
        <taxon>Ktedonobacteria</taxon>
        <taxon>Ktedonobacterales</taxon>
        <taxon>Reticulibacteraceae</taxon>
        <taxon>Reticulibacter</taxon>
    </lineage>
</organism>
<name>A0A8J3N2G8_9CHLR</name>
<accession>A0A8J3N2G8</accession>
<dbReference type="GO" id="GO:0005829">
    <property type="term" value="C:cytosol"/>
    <property type="evidence" value="ECO:0007669"/>
    <property type="project" value="TreeGrafter"/>
</dbReference>
<evidence type="ECO:0000256" key="2">
    <source>
        <dbReference type="ARBA" id="ARBA00023012"/>
    </source>
</evidence>
<evidence type="ECO:0000259" key="7">
    <source>
        <dbReference type="PROSITE" id="PS50110"/>
    </source>
</evidence>
<dbReference type="InterPro" id="IPR001789">
    <property type="entry name" value="Sig_transdc_resp-reg_receiver"/>
</dbReference>
<dbReference type="PANTHER" id="PTHR48111:SF1">
    <property type="entry name" value="TWO-COMPONENT RESPONSE REGULATOR ORR33"/>
    <property type="match status" value="1"/>
</dbReference>
<dbReference type="InterPro" id="IPR039420">
    <property type="entry name" value="WalR-like"/>
</dbReference>
<evidence type="ECO:0000313" key="9">
    <source>
        <dbReference type="Proteomes" id="UP000597444"/>
    </source>
</evidence>
<dbReference type="PANTHER" id="PTHR48111">
    <property type="entry name" value="REGULATOR OF RPOS"/>
    <property type="match status" value="1"/>
</dbReference>
<proteinExistence type="predicted"/>
<dbReference type="Pfam" id="PF00072">
    <property type="entry name" value="Response_reg"/>
    <property type="match status" value="1"/>
</dbReference>
<evidence type="ECO:0000256" key="1">
    <source>
        <dbReference type="ARBA" id="ARBA00022553"/>
    </source>
</evidence>
<dbReference type="GO" id="GO:0000976">
    <property type="term" value="F:transcription cis-regulatory region binding"/>
    <property type="evidence" value="ECO:0007669"/>
    <property type="project" value="TreeGrafter"/>
</dbReference>
<dbReference type="GO" id="GO:0000156">
    <property type="term" value="F:phosphorelay response regulator activity"/>
    <property type="evidence" value="ECO:0007669"/>
    <property type="project" value="TreeGrafter"/>
</dbReference>
<evidence type="ECO:0000256" key="5">
    <source>
        <dbReference type="ARBA" id="ARBA00023163"/>
    </source>
</evidence>
<keyword evidence="1 6" id="KW-0597">Phosphoprotein</keyword>
<dbReference type="PROSITE" id="PS50110">
    <property type="entry name" value="RESPONSE_REGULATORY"/>
    <property type="match status" value="1"/>
</dbReference>
<sequence length="168" mass="18428">MHEQEAVDTGPGNGDMSLLQGAAHEIHVSQHPTQEIPEGTSRTIQRILVVEDDPTLATLESEILTAHGYIVVTVHSGELAITALRSAIPDLVVLDLELPGSIKGWEVLQMLRTTASIPVLVTTSATTAVRQYIRSRGESRITLDHLPKPYPMQTLLKRVKRMLMIAPQ</sequence>
<evidence type="ECO:0000256" key="3">
    <source>
        <dbReference type="ARBA" id="ARBA00023015"/>
    </source>
</evidence>
<evidence type="ECO:0000256" key="6">
    <source>
        <dbReference type="PROSITE-ProRule" id="PRU00169"/>
    </source>
</evidence>
<reference evidence="8" key="1">
    <citation type="submission" date="2020-10" db="EMBL/GenBank/DDBJ databases">
        <title>Taxonomic study of unclassified bacteria belonging to the class Ktedonobacteria.</title>
        <authorList>
            <person name="Yabe S."/>
            <person name="Wang C.M."/>
            <person name="Zheng Y."/>
            <person name="Sakai Y."/>
            <person name="Cavaletti L."/>
            <person name="Monciardini P."/>
            <person name="Donadio S."/>
        </authorList>
    </citation>
    <scope>NUCLEOTIDE SEQUENCE</scope>
    <source>
        <strain evidence="8">ID150040</strain>
    </source>
</reference>
<comment type="caution">
    <text evidence="8">The sequence shown here is derived from an EMBL/GenBank/DDBJ whole genome shotgun (WGS) entry which is preliminary data.</text>
</comment>
<dbReference type="Gene3D" id="3.40.50.2300">
    <property type="match status" value="1"/>
</dbReference>
<feature type="domain" description="Response regulatory" evidence="7">
    <location>
        <begin position="46"/>
        <end position="163"/>
    </location>
</feature>